<dbReference type="GO" id="GO:0006754">
    <property type="term" value="P:ATP biosynthetic process"/>
    <property type="evidence" value="ECO:0007669"/>
    <property type="project" value="TreeGrafter"/>
</dbReference>
<keyword evidence="1" id="KW-0378">Hydrolase</keyword>
<reference evidence="3 4" key="1">
    <citation type="submission" date="2018-05" db="EMBL/GenBank/DDBJ databases">
        <title>Genome sequencing and assembly of the regulated plant pathogen Lachnellula willkommii and related sister species for the development of diagnostic species identification markers.</title>
        <authorList>
            <person name="Giroux E."/>
            <person name="Bilodeau G."/>
        </authorList>
    </citation>
    <scope>NUCLEOTIDE SEQUENCE [LARGE SCALE GENOMIC DNA]</scope>
    <source>
        <strain evidence="3 4">CBS 185.66</strain>
    </source>
</reference>
<evidence type="ECO:0000259" key="2">
    <source>
        <dbReference type="PROSITE" id="PS51462"/>
    </source>
</evidence>
<dbReference type="PROSITE" id="PS51462">
    <property type="entry name" value="NUDIX"/>
    <property type="match status" value="1"/>
</dbReference>
<dbReference type="InterPro" id="IPR000086">
    <property type="entry name" value="NUDIX_hydrolase_dom"/>
</dbReference>
<evidence type="ECO:0000313" key="3">
    <source>
        <dbReference type="EMBL" id="TVY31042.1"/>
    </source>
</evidence>
<gene>
    <name evidence="3" type="primary">Nudt2</name>
    <name evidence="3" type="ORF">LHYA1_G000228</name>
</gene>
<feature type="domain" description="Nudix hydrolase" evidence="2">
    <location>
        <begin position="10"/>
        <end position="165"/>
    </location>
</feature>
<proteinExistence type="predicted"/>
<accession>A0A8H8RCW0</accession>
<dbReference type="EMBL" id="QGMH01000002">
    <property type="protein sequence ID" value="TVY31042.1"/>
    <property type="molecule type" value="Genomic_DNA"/>
</dbReference>
<organism evidence="3 4">
    <name type="scientific">Lachnellula hyalina</name>
    <dbReference type="NCBI Taxonomy" id="1316788"/>
    <lineage>
        <taxon>Eukaryota</taxon>
        <taxon>Fungi</taxon>
        <taxon>Dikarya</taxon>
        <taxon>Ascomycota</taxon>
        <taxon>Pezizomycotina</taxon>
        <taxon>Leotiomycetes</taxon>
        <taxon>Helotiales</taxon>
        <taxon>Lachnaceae</taxon>
        <taxon>Lachnellula</taxon>
    </lineage>
</organism>
<dbReference type="Pfam" id="PF00293">
    <property type="entry name" value="NUDIX"/>
    <property type="match status" value="1"/>
</dbReference>
<dbReference type="AlphaFoldDB" id="A0A8H8RCW0"/>
<keyword evidence="4" id="KW-1185">Reference proteome</keyword>
<evidence type="ECO:0000256" key="1">
    <source>
        <dbReference type="ARBA" id="ARBA00022801"/>
    </source>
</evidence>
<protein>
    <submittedName>
        <fullName evidence="3">Bis(5'-nucleosyl)-tetraphosphatase [asymmetrical]</fullName>
    </submittedName>
</protein>
<evidence type="ECO:0000313" key="4">
    <source>
        <dbReference type="Proteomes" id="UP000431533"/>
    </source>
</evidence>
<name>A0A8H8RCW0_9HELO</name>
<sequence>MASTTTPPIIGDRSYGIIPLRLTSTTTSPPSTTNTQILLIHQKTIIPSNPYFWTFPKGHKEEGDASLQHTAIREVFEETGLRVGVDDLMVFKNRDGEEVEFREVYTNPIRKVGKEVRYWVGVVKGEQEVVLQEIEVDSAKWVGWDEAEKTITFEEGRAMLRRARACLEAGS</sequence>
<dbReference type="InterPro" id="IPR051325">
    <property type="entry name" value="Nudix_hydrolase_domain"/>
</dbReference>
<dbReference type="GO" id="GO:0006167">
    <property type="term" value="P:AMP biosynthetic process"/>
    <property type="evidence" value="ECO:0007669"/>
    <property type="project" value="TreeGrafter"/>
</dbReference>
<dbReference type="OrthoDB" id="276276at2759"/>
<dbReference type="Gene3D" id="3.90.79.10">
    <property type="entry name" value="Nucleoside Triphosphate Pyrophosphohydrolase"/>
    <property type="match status" value="1"/>
</dbReference>
<dbReference type="SUPFAM" id="SSF55811">
    <property type="entry name" value="Nudix"/>
    <property type="match status" value="1"/>
</dbReference>
<dbReference type="PANTHER" id="PTHR21340:SF0">
    <property type="entry name" value="BIS(5'-NUCLEOSYL)-TETRAPHOSPHATASE [ASYMMETRICAL]"/>
    <property type="match status" value="1"/>
</dbReference>
<dbReference type="RefSeq" id="XP_031009826.1">
    <property type="nucleotide sequence ID" value="XM_031145222.1"/>
</dbReference>
<dbReference type="InterPro" id="IPR015797">
    <property type="entry name" value="NUDIX_hydrolase-like_dom_sf"/>
</dbReference>
<dbReference type="PANTHER" id="PTHR21340">
    <property type="entry name" value="DIADENOSINE 5,5-P1,P4-TETRAPHOSPHATE PYROPHOSPHOHYDROLASE MUTT"/>
    <property type="match status" value="1"/>
</dbReference>
<dbReference type="Proteomes" id="UP000431533">
    <property type="component" value="Unassembled WGS sequence"/>
</dbReference>
<dbReference type="GeneID" id="41980426"/>
<comment type="caution">
    <text evidence="3">The sequence shown here is derived from an EMBL/GenBank/DDBJ whole genome shotgun (WGS) entry which is preliminary data.</text>
</comment>
<dbReference type="GO" id="GO:0004081">
    <property type="term" value="F:bis(5'-nucleosyl)-tetraphosphatase (asymmetrical) activity"/>
    <property type="evidence" value="ECO:0007669"/>
    <property type="project" value="TreeGrafter"/>
</dbReference>